<keyword evidence="9 12" id="KW-1133">Transmembrane helix</keyword>
<keyword evidence="7 12" id="KW-0812">Transmembrane</keyword>
<evidence type="ECO:0000256" key="3">
    <source>
        <dbReference type="ARBA" id="ARBA00022449"/>
    </source>
</evidence>
<accession>A0A381C301</accession>
<dbReference type="Pfam" id="PF00999">
    <property type="entry name" value="Na_H_Exchanger"/>
    <property type="match status" value="1"/>
</dbReference>
<keyword evidence="8 12" id="KW-0630">Potassium</keyword>
<feature type="transmembrane region" description="Helical" evidence="12">
    <location>
        <begin position="55"/>
        <end position="74"/>
    </location>
</feature>
<dbReference type="Gene3D" id="3.40.50.720">
    <property type="entry name" value="NAD(P)-binding Rossmann-like Domain"/>
    <property type="match status" value="1"/>
</dbReference>
<dbReference type="Gene3D" id="1.20.1530.20">
    <property type="match status" value="1"/>
</dbReference>
<evidence type="ECO:0000256" key="12">
    <source>
        <dbReference type="HAMAP-Rule" id="MF_01413"/>
    </source>
</evidence>
<evidence type="ECO:0000256" key="11">
    <source>
        <dbReference type="ARBA" id="ARBA00023136"/>
    </source>
</evidence>
<dbReference type="NCBIfam" id="NF002924">
    <property type="entry name" value="PRK03562.1"/>
    <property type="match status" value="1"/>
</dbReference>
<dbReference type="RefSeq" id="WP_115627306.1">
    <property type="nucleotide sequence ID" value="NZ_UIGI01000001.1"/>
</dbReference>
<keyword evidence="4 12" id="KW-1003">Cell membrane</keyword>
<feature type="transmembrane region" description="Helical" evidence="12">
    <location>
        <begin position="86"/>
        <end position="109"/>
    </location>
</feature>
<dbReference type="Pfam" id="PF02254">
    <property type="entry name" value="TrkA_N"/>
    <property type="match status" value="1"/>
</dbReference>
<dbReference type="InterPro" id="IPR036291">
    <property type="entry name" value="NAD(P)-bd_dom_sf"/>
</dbReference>
<evidence type="ECO:0000256" key="9">
    <source>
        <dbReference type="ARBA" id="ARBA00022989"/>
    </source>
</evidence>
<keyword evidence="3 12" id="KW-0050">Antiport</keyword>
<keyword evidence="10 12" id="KW-0406">Ion transport</keyword>
<dbReference type="EMBL" id="UIGI01000001">
    <property type="protein sequence ID" value="SUW62278.1"/>
    <property type="molecule type" value="Genomic_DNA"/>
</dbReference>
<dbReference type="GO" id="GO:0051595">
    <property type="term" value="P:response to methylglyoxal"/>
    <property type="evidence" value="ECO:0007669"/>
    <property type="project" value="InterPro"/>
</dbReference>
<keyword evidence="2 12" id="KW-0813">Transport</keyword>
<feature type="transmembrane region" description="Helical" evidence="12">
    <location>
        <begin position="327"/>
        <end position="348"/>
    </location>
</feature>
<dbReference type="InterPro" id="IPR004771">
    <property type="entry name" value="K/H_exchanger"/>
</dbReference>
<evidence type="ECO:0000256" key="2">
    <source>
        <dbReference type="ARBA" id="ARBA00022448"/>
    </source>
</evidence>
<dbReference type="PANTHER" id="PTHR46157:SF3">
    <property type="entry name" value="GLUTATHIONE-REGULATED POTASSIUM-EFFLUX SYSTEM PROTEIN KEFC"/>
    <property type="match status" value="1"/>
</dbReference>
<evidence type="ECO:0000313" key="14">
    <source>
        <dbReference type="EMBL" id="SUW62278.1"/>
    </source>
</evidence>
<organism evidence="14 15">
    <name type="scientific">Buttiauxella agrestis</name>
    <dbReference type="NCBI Taxonomy" id="82977"/>
    <lineage>
        <taxon>Bacteria</taxon>
        <taxon>Pseudomonadati</taxon>
        <taxon>Pseudomonadota</taxon>
        <taxon>Gammaproteobacteria</taxon>
        <taxon>Enterobacterales</taxon>
        <taxon>Enterobacteriaceae</taxon>
        <taxon>Buttiauxella</taxon>
    </lineage>
</organism>
<dbReference type="InterPro" id="IPR023941">
    <property type="entry name" value="K_H_efflux_KefC"/>
</dbReference>
<evidence type="ECO:0000256" key="7">
    <source>
        <dbReference type="ARBA" id="ARBA00022692"/>
    </source>
</evidence>
<feature type="transmembrane region" description="Helical" evidence="12">
    <location>
        <begin position="239"/>
        <end position="258"/>
    </location>
</feature>
<dbReference type="GO" id="GO:0015643">
    <property type="term" value="F:toxic substance binding"/>
    <property type="evidence" value="ECO:0007669"/>
    <property type="project" value="InterPro"/>
</dbReference>
<dbReference type="Proteomes" id="UP000255528">
    <property type="component" value="Unassembled WGS sequence"/>
</dbReference>
<feature type="transmembrane region" description="Helical" evidence="12">
    <location>
        <begin position="31"/>
        <end position="49"/>
    </location>
</feature>
<evidence type="ECO:0000256" key="8">
    <source>
        <dbReference type="ARBA" id="ARBA00022958"/>
    </source>
</evidence>
<dbReference type="SUPFAM" id="SSF51735">
    <property type="entry name" value="NAD(P)-binding Rossmann-fold domains"/>
    <property type="match status" value="1"/>
</dbReference>
<comment type="subcellular location">
    <subcellularLocation>
        <location evidence="1 12">Cell inner membrane</location>
        <topology evidence="1 12">Multi-pass membrane protein</topology>
    </subcellularLocation>
</comment>
<dbReference type="HAMAP" id="MF_01413">
    <property type="entry name" value="K_H_efflux_KefC"/>
    <property type="match status" value="1"/>
</dbReference>
<evidence type="ECO:0000313" key="15">
    <source>
        <dbReference type="Proteomes" id="UP000255528"/>
    </source>
</evidence>
<evidence type="ECO:0000256" key="10">
    <source>
        <dbReference type="ARBA" id="ARBA00023065"/>
    </source>
</evidence>
<evidence type="ECO:0000256" key="1">
    <source>
        <dbReference type="ARBA" id="ARBA00004429"/>
    </source>
</evidence>
<feature type="transmembrane region" description="Helical" evidence="12">
    <location>
        <begin position="178"/>
        <end position="202"/>
    </location>
</feature>
<dbReference type="PANTHER" id="PTHR46157">
    <property type="entry name" value="K(+) EFFLUX ANTIPORTER 3, CHLOROPLASTIC"/>
    <property type="match status" value="1"/>
</dbReference>
<dbReference type="InterPro" id="IPR006153">
    <property type="entry name" value="Cation/H_exchanger_TM"/>
</dbReference>
<dbReference type="GO" id="GO:0005886">
    <property type="term" value="C:plasma membrane"/>
    <property type="evidence" value="ECO:0007669"/>
    <property type="project" value="UniProtKB-SubCell"/>
</dbReference>
<evidence type="ECO:0000256" key="4">
    <source>
        <dbReference type="ARBA" id="ARBA00022475"/>
    </source>
</evidence>
<feature type="transmembrane region" description="Helical" evidence="12">
    <location>
        <begin position="360"/>
        <end position="378"/>
    </location>
</feature>
<feature type="domain" description="RCK N-terminal" evidence="13">
    <location>
        <begin position="399"/>
        <end position="518"/>
    </location>
</feature>
<keyword evidence="11 12" id="KW-0472">Membrane</keyword>
<dbReference type="NCBIfam" id="TIGR00932">
    <property type="entry name" value="2a37"/>
    <property type="match status" value="1"/>
</dbReference>
<comment type="function">
    <text evidence="12">Pore-forming subunit of a potassium efflux system that confers protection against electrophiles. Catalyzes K(+)/H(+) antiport.</text>
</comment>
<dbReference type="GO" id="GO:0019899">
    <property type="term" value="F:enzyme binding"/>
    <property type="evidence" value="ECO:0007669"/>
    <property type="project" value="InterPro"/>
</dbReference>
<dbReference type="GO" id="GO:0015503">
    <property type="term" value="F:glutathione-regulated potassium exporter activity"/>
    <property type="evidence" value="ECO:0007669"/>
    <property type="project" value="UniProtKB-UniRule"/>
</dbReference>
<evidence type="ECO:0000256" key="5">
    <source>
        <dbReference type="ARBA" id="ARBA00022519"/>
    </source>
</evidence>
<dbReference type="GO" id="GO:1902600">
    <property type="term" value="P:proton transmembrane transport"/>
    <property type="evidence" value="ECO:0007669"/>
    <property type="project" value="InterPro"/>
</dbReference>
<feature type="transmembrane region" description="Helical" evidence="12">
    <location>
        <begin position="296"/>
        <end position="315"/>
    </location>
</feature>
<feature type="transmembrane region" description="Helical" evidence="12">
    <location>
        <begin position="270"/>
        <end position="290"/>
    </location>
</feature>
<feature type="transmembrane region" description="Helical" evidence="12">
    <location>
        <begin position="147"/>
        <end position="166"/>
    </location>
</feature>
<dbReference type="PROSITE" id="PS51201">
    <property type="entry name" value="RCK_N"/>
    <property type="match status" value="1"/>
</dbReference>
<comment type="similarity">
    <text evidence="12">Belongs to the monovalent cation:proton antiporter 2 (CPA2) transporter (TC 2.A.37) family. KefC subfamily.</text>
</comment>
<name>A0A381C301_9ENTR</name>
<feature type="transmembrane region" description="Helical" evidence="12">
    <location>
        <begin position="115"/>
        <end position="135"/>
    </location>
</feature>
<gene>
    <name evidence="12 14" type="primary">kefC</name>
    <name evidence="14" type="ORF">NCTC12119_00703</name>
</gene>
<dbReference type="FunFam" id="3.40.50.720:FF:000036">
    <property type="entry name" value="Glutathione-regulated potassium-efflux system protein KefB"/>
    <property type="match status" value="1"/>
</dbReference>
<comment type="subunit">
    <text evidence="12">Homodimer. Interacts with the regulatory subunit KefF.</text>
</comment>
<dbReference type="InterPro" id="IPR003148">
    <property type="entry name" value="RCK_N"/>
</dbReference>
<evidence type="ECO:0000256" key="6">
    <source>
        <dbReference type="ARBA" id="ARBA00022538"/>
    </source>
</evidence>
<proteinExistence type="inferred from homology"/>
<dbReference type="InterPro" id="IPR038770">
    <property type="entry name" value="Na+/solute_symporter_sf"/>
</dbReference>
<feature type="transmembrane region" description="Helical" evidence="12">
    <location>
        <begin position="214"/>
        <end position="233"/>
    </location>
</feature>
<dbReference type="FunFam" id="1.20.1530.20:FF:000001">
    <property type="entry name" value="Glutathione-regulated potassium-efflux system protein KefB"/>
    <property type="match status" value="1"/>
</dbReference>
<dbReference type="PRINTS" id="PR00335">
    <property type="entry name" value="KUPTAKETRKA"/>
</dbReference>
<dbReference type="AlphaFoldDB" id="A0A381C301"/>
<keyword evidence="6 12" id="KW-0633">Potassium transport</keyword>
<dbReference type="InterPro" id="IPR006036">
    <property type="entry name" value="K_uptake_TrkA"/>
</dbReference>
<keyword evidence="5 12" id="KW-0997">Cell inner membrane</keyword>
<feature type="transmembrane region" description="Helical" evidence="12">
    <location>
        <begin position="6"/>
        <end position="24"/>
    </location>
</feature>
<sequence length="618" mass="67466">MDSHSMIQALIYLGSAAIIVPIAVRLGLGSVLGYLIAGCIIGPWGLRLVTDAETILHFAEIGVVLMLFVIGLELDPRRLWTLRASVFGGGALQMFACGLLLGLFCMFLGLRWQVAALIGLTLALSSTAIAMQAMNERNLTLSQMGRSAFAVLLFQDIAAIPLVAMIPLLATSGATTTFAAFSISALKVVGALAIVVLLGRYVTRPLLRFVARSGLREVFSAMALFMVFGFGLLLEEAGLSMAMGAFLAGVLLASSEYRHALESDIEPFKGLLLGLFFIGVGMSIDFGTLLENPLRIIALLLGFLAIKTITLWIVAKTLKVPRKQRRWFAVLLGQGSEFAFVIFGTARMAQVLDDSWAKSLTLAVALSMAATPLLLVLLNRLEKSGKEQAREADEIDEEQPRVIIAGFGRFGQIAGRLLLTSGVKMVVLDHDPDHIETLRKFGTKVFYGDATRVDLLESAGAAKAEVLINAIDDPDANMQLAELVQEHFPHLKVIARARDLDHFIRLRQLGVDQPERETFEGALKVGRRALEGLGVGSYEARERADHFRRFNMQMVEEMVPAPDWSARADVLKRTSAMLTEVINEDRSHLNVIQRHGWQGTEEGIHSGKLADEPPVKPE</sequence>
<protein>
    <recommendedName>
        <fullName evidence="12">Glutathione-regulated potassium-efflux system protein KefC</fullName>
    </recommendedName>
    <alternativeName>
        <fullName evidence="12">K(+)/H(+) antiporter</fullName>
    </alternativeName>
</protein>
<evidence type="ECO:0000259" key="13">
    <source>
        <dbReference type="PROSITE" id="PS51201"/>
    </source>
</evidence>
<reference evidence="14 15" key="1">
    <citation type="submission" date="2018-06" db="EMBL/GenBank/DDBJ databases">
        <authorList>
            <consortium name="Pathogen Informatics"/>
            <person name="Doyle S."/>
        </authorList>
    </citation>
    <scope>NUCLEOTIDE SEQUENCE [LARGE SCALE GENOMIC DNA]</scope>
    <source>
        <strain evidence="14 15">NCTC12119</strain>
    </source>
</reference>